<keyword evidence="3" id="KW-0288">FMN</keyword>
<dbReference type="PANTHER" id="PTHR10578">
    <property type="entry name" value="S -2-HYDROXY-ACID OXIDASE-RELATED"/>
    <property type="match status" value="1"/>
</dbReference>
<comment type="cofactor">
    <cofactor evidence="1">
        <name>FMN</name>
        <dbReference type="ChEBI" id="CHEBI:58210"/>
    </cofactor>
</comment>
<feature type="domain" description="FMN hydroxy acid dehydrogenase" evidence="6">
    <location>
        <begin position="3"/>
        <end position="386"/>
    </location>
</feature>
<dbReference type="Gene3D" id="3.20.20.70">
    <property type="entry name" value="Aldolase class I"/>
    <property type="match status" value="1"/>
</dbReference>
<evidence type="ECO:0000313" key="7">
    <source>
        <dbReference type="EMBL" id="MCJ2178026.1"/>
    </source>
</evidence>
<sequence length="389" mass="42512">MTDISRRAHNIAQMRDLARRRLPRAIWEFIERGTEDDLLINRNVAALQALQLLPRTLRDVSQRSSEIELFGRKQPLPLVIAPTGVSDLLWYRGERAIASAAASTGIPFTQTTSSTTSFADIAQCATSGHWMQMYLWERRDLSWRVVDAAAENGAEVLVLTVDTPMWPLREFNKRAGMGNPVRINRTLVSDFVKRPAWFASVIARYYLHGGLPQFANYPPEVGGKLTGTVSRVANSASVSWQDVDELRRRWKGKLVIKGVLSAEDARIALDHGVDGIAVSNHGGRNFDSSPPAIDVLADIVDAVQGRATVLFDSGVRRGADVVKALAIGAKAVLIGRATLYGCAAGGQAGARHAIDLLADEIDVAMAMVGVNRLDELDRSYLMPETCQGV</sequence>
<dbReference type="InterPro" id="IPR012133">
    <property type="entry name" value="Alpha-hydoxy_acid_DH_FMN"/>
</dbReference>
<accession>A0ABT0AZ20</accession>
<dbReference type="EMBL" id="JALHLE010000005">
    <property type="protein sequence ID" value="MCJ2178026.1"/>
    <property type="molecule type" value="Genomic_DNA"/>
</dbReference>
<dbReference type="PROSITE" id="PS51349">
    <property type="entry name" value="FMN_HYDROXY_ACID_DH_2"/>
    <property type="match status" value="1"/>
</dbReference>
<evidence type="ECO:0000259" key="6">
    <source>
        <dbReference type="PROSITE" id="PS51349"/>
    </source>
</evidence>
<comment type="similarity">
    <text evidence="5">Belongs to the FMN-dependent alpha-hydroxy acid dehydrogenase family.</text>
</comment>
<evidence type="ECO:0000256" key="4">
    <source>
        <dbReference type="ARBA" id="ARBA00023002"/>
    </source>
</evidence>
<dbReference type="InterPro" id="IPR013785">
    <property type="entry name" value="Aldolase_TIM"/>
</dbReference>
<proteinExistence type="inferred from homology"/>
<keyword evidence="2" id="KW-0285">Flavoprotein</keyword>
<dbReference type="SUPFAM" id="SSF51395">
    <property type="entry name" value="FMN-linked oxidoreductases"/>
    <property type="match status" value="1"/>
</dbReference>
<evidence type="ECO:0000256" key="1">
    <source>
        <dbReference type="ARBA" id="ARBA00001917"/>
    </source>
</evidence>
<evidence type="ECO:0000313" key="8">
    <source>
        <dbReference type="Proteomes" id="UP001162880"/>
    </source>
</evidence>
<evidence type="ECO:0000256" key="2">
    <source>
        <dbReference type="ARBA" id="ARBA00022630"/>
    </source>
</evidence>
<gene>
    <name evidence="7" type="ORF">MTR64_05585</name>
</gene>
<dbReference type="InterPro" id="IPR037396">
    <property type="entry name" value="FMN_HAD"/>
</dbReference>
<evidence type="ECO:0000256" key="5">
    <source>
        <dbReference type="ARBA" id="ARBA00024042"/>
    </source>
</evidence>
<dbReference type="RefSeq" id="WP_243991610.1">
    <property type="nucleotide sequence ID" value="NZ_JALHLE010000005.1"/>
</dbReference>
<dbReference type="PANTHER" id="PTHR10578:SF107">
    <property type="entry name" value="2-HYDROXYACID OXIDASE 1"/>
    <property type="match status" value="1"/>
</dbReference>
<name>A0ABT0AZ20_9SPHN</name>
<evidence type="ECO:0000256" key="3">
    <source>
        <dbReference type="ARBA" id="ARBA00022643"/>
    </source>
</evidence>
<keyword evidence="8" id="KW-1185">Reference proteome</keyword>
<keyword evidence="4" id="KW-0560">Oxidoreductase</keyword>
<dbReference type="InterPro" id="IPR000262">
    <property type="entry name" value="FMN-dep_DH"/>
</dbReference>
<dbReference type="Pfam" id="PF01070">
    <property type="entry name" value="FMN_dh"/>
    <property type="match status" value="1"/>
</dbReference>
<dbReference type="CDD" id="cd02809">
    <property type="entry name" value="alpha_hydroxyacid_oxid_FMN"/>
    <property type="match status" value="1"/>
</dbReference>
<organism evidence="7 8">
    <name type="scientific">Novosphingobium album</name>
    <name type="common">ex Hu et al. 2023</name>
    <dbReference type="NCBI Taxonomy" id="2930093"/>
    <lineage>
        <taxon>Bacteria</taxon>
        <taxon>Pseudomonadati</taxon>
        <taxon>Pseudomonadota</taxon>
        <taxon>Alphaproteobacteria</taxon>
        <taxon>Sphingomonadales</taxon>
        <taxon>Sphingomonadaceae</taxon>
        <taxon>Novosphingobium</taxon>
    </lineage>
</organism>
<comment type="caution">
    <text evidence="7">The sequence shown here is derived from an EMBL/GenBank/DDBJ whole genome shotgun (WGS) entry which is preliminary data.</text>
</comment>
<protein>
    <submittedName>
        <fullName evidence="7">Alpha-hydroxy-acid oxidizing protein</fullName>
    </submittedName>
</protein>
<dbReference type="Proteomes" id="UP001162880">
    <property type="component" value="Unassembled WGS sequence"/>
</dbReference>
<dbReference type="PIRSF" id="PIRSF000138">
    <property type="entry name" value="Al-hdrx_acd_dh"/>
    <property type="match status" value="1"/>
</dbReference>
<reference evidence="7" key="1">
    <citation type="submission" date="2022-03" db="EMBL/GenBank/DDBJ databases">
        <title>Identification of a novel bacterium isolated from mangrove sediments.</title>
        <authorList>
            <person name="Pan X."/>
        </authorList>
    </citation>
    <scope>NUCLEOTIDE SEQUENCE</scope>
    <source>
        <strain evidence="7">B2580</strain>
    </source>
</reference>